<name>A0ABS9XAQ0_9ACTN</name>
<dbReference type="EMBL" id="JALDAX010000001">
    <property type="protein sequence ID" value="MCI3239113.1"/>
    <property type="molecule type" value="Genomic_DNA"/>
</dbReference>
<proteinExistence type="predicted"/>
<feature type="transmembrane region" description="Helical" evidence="1">
    <location>
        <begin position="12"/>
        <end position="34"/>
    </location>
</feature>
<comment type="caution">
    <text evidence="2">The sequence shown here is derived from an EMBL/GenBank/DDBJ whole genome shotgun (WGS) entry which is preliminary data.</text>
</comment>
<evidence type="ECO:0000256" key="1">
    <source>
        <dbReference type="SAM" id="Phobius"/>
    </source>
</evidence>
<dbReference type="Pfam" id="PF08592">
    <property type="entry name" value="Anthrone_oxy"/>
    <property type="match status" value="1"/>
</dbReference>
<feature type="transmembrane region" description="Helical" evidence="1">
    <location>
        <begin position="86"/>
        <end position="108"/>
    </location>
</feature>
<evidence type="ECO:0000313" key="3">
    <source>
        <dbReference type="Proteomes" id="UP001165270"/>
    </source>
</evidence>
<reference evidence="2" key="1">
    <citation type="submission" date="2022-03" db="EMBL/GenBank/DDBJ databases">
        <title>Streptomyces 7R015 and 7R016 isolated from Barleria lupulina in Thailand.</title>
        <authorList>
            <person name="Kanchanasin P."/>
            <person name="Phongsopitanun W."/>
            <person name="Tanasupawat S."/>
        </authorList>
    </citation>
    <scope>NUCLEOTIDE SEQUENCE</scope>
    <source>
        <strain evidence="2">7R016</strain>
    </source>
</reference>
<keyword evidence="1" id="KW-0472">Membrane</keyword>
<organism evidence="2 3">
    <name type="scientific">Streptomyces spinosisporus</name>
    <dbReference type="NCBI Taxonomy" id="2927582"/>
    <lineage>
        <taxon>Bacteria</taxon>
        <taxon>Bacillati</taxon>
        <taxon>Actinomycetota</taxon>
        <taxon>Actinomycetes</taxon>
        <taxon>Kitasatosporales</taxon>
        <taxon>Streptomycetaceae</taxon>
        <taxon>Streptomyces</taxon>
    </lineage>
</organism>
<keyword evidence="3" id="KW-1185">Reference proteome</keyword>
<accession>A0ABS9XAQ0</accession>
<feature type="transmembrane region" description="Helical" evidence="1">
    <location>
        <begin position="54"/>
        <end position="74"/>
    </location>
</feature>
<keyword evidence="1" id="KW-1133">Transmembrane helix</keyword>
<feature type="transmembrane region" description="Helical" evidence="1">
    <location>
        <begin position="133"/>
        <end position="154"/>
    </location>
</feature>
<dbReference type="RefSeq" id="WP_016431265.1">
    <property type="nucleotide sequence ID" value="NZ_JALDAX010000001.1"/>
</dbReference>
<sequence>MTNPVPVKILRYTALLGSGMLAGVALTVLFLELALRDLNGPEYVRVRQAEYAPFTWFIGVLLVPTFVAVLLLTLRARSERTPELPLLAWAFGLILVALVVSLVVNGPINVEQTDWSVTSPPGDWASVRDRWQIAHAVRTVALVLAFGCLSAAALDRRPRPPRA</sequence>
<protein>
    <submittedName>
        <fullName evidence="2">DUF1772 domain-containing protein</fullName>
    </submittedName>
</protein>
<evidence type="ECO:0000313" key="2">
    <source>
        <dbReference type="EMBL" id="MCI3239113.1"/>
    </source>
</evidence>
<keyword evidence="1" id="KW-0812">Transmembrane</keyword>
<dbReference type="InterPro" id="IPR013901">
    <property type="entry name" value="Anthrone_oxy"/>
</dbReference>
<gene>
    <name evidence="2" type="ORF">MQN93_05170</name>
</gene>
<dbReference type="Proteomes" id="UP001165270">
    <property type="component" value="Unassembled WGS sequence"/>
</dbReference>